<gene>
    <name evidence="2" type="ORF">JI742_00675</name>
</gene>
<reference evidence="2 3" key="1">
    <citation type="submission" date="2021-01" db="EMBL/GenBank/DDBJ databases">
        <title>Piscinibacter sp. Jin2 Genome sequencing and assembly.</title>
        <authorList>
            <person name="Kim I."/>
        </authorList>
    </citation>
    <scope>NUCLEOTIDE SEQUENCE [LARGE SCALE GENOMIC DNA]</scope>
    <source>
        <strain evidence="2 3">Jin2</strain>
    </source>
</reference>
<protein>
    <submittedName>
        <fullName evidence="2">Type VI secretion system tube protein Hcp</fullName>
    </submittedName>
</protein>
<proteinExistence type="predicted"/>
<dbReference type="EMBL" id="JAERRA010000001">
    <property type="protein sequence ID" value="MBL0718392.1"/>
    <property type="molecule type" value="Genomic_DNA"/>
</dbReference>
<keyword evidence="3" id="KW-1185">Reference proteome</keyword>
<organism evidence="2 3">
    <name type="scientific">Aquariibacter lacus</name>
    <dbReference type="NCBI Taxonomy" id="2801332"/>
    <lineage>
        <taxon>Bacteria</taxon>
        <taxon>Pseudomonadati</taxon>
        <taxon>Pseudomonadota</taxon>
        <taxon>Betaproteobacteria</taxon>
        <taxon>Burkholderiales</taxon>
        <taxon>Sphaerotilaceae</taxon>
        <taxon>Aquariibacter</taxon>
    </lineage>
</organism>
<comment type="caution">
    <text evidence="2">The sequence shown here is derived from an EMBL/GenBank/DDBJ whole genome shotgun (WGS) entry which is preliminary data.</text>
</comment>
<name>A0A9X0XAN7_9BURK</name>
<evidence type="ECO:0000313" key="2">
    <source>
        <dbReference type="EMBL" id="MBL0718392.1"/>
    </source>
</evidence>
<dbReference type="SUPFAM" id="SSF141452">
    <property type="entry name" value="Hcp1-like"/>
    <property type="match status" value="1"/>
</dbReference>
<dbReference type="RefSeq" id="WP_201823031.1">
    <property type="nucleotide sequence ID" value="NZ_JAERRA010000001.1"/>
</dbReference>
<dbReference type="AlphaFoldDB" id="A0A9X0XAN7"/>
<dbReference type="Proteomes" id="UP000643207">
    <property type="component" value="Unassembled WGS sequence"/>
</dbReference>
<dbReference type="Gene3D" id="2.30.110.20">
    <property type="entry name" value="Hcp1-like"/>
    <property type="match status" value="1"/>
</dbReference>
<dbReference type="InterPro" id="IPR036624">
    <property type="entry name" value="Hcp1-lik_sf"/>
</dbReference>
<dbReference type="InterPro" id="IPR008514">
    <property type="entry name" value="T6SS_Hcp"/>
</dbReference>
<evidence type="ECO:0000256" key="1">
    <source>
        <dbReference type="SAM" id="MobiDB-lite"/>
    </source>
</evidence>
<accession>A0A9X0XAN7</accession>
<feature type="region of interest" description="Disordered" evidence="1">
    <location>
        <begin position="191"/>
        <end position="213"/>
    </location>
</feature>
<sequence>MTTHCYLKLLDKGGAQVPGEAVTPAYEGQIACADWSIDIGMQARDGKTGRGARSIGMSLFKFSKAPDKSSTRIMAALRDGEQFTQAIFTIYEELQGSLDLTEGNFHLVIKLNQVTVHGYQVQGGTSDKEVTLKEQCSFYYQSIYFDYGGGVTLKQPPNAQAFAPASKLNELVNEAKKLSASDRNNLVNLIKNIQDDDGGKSSTSGKGVKPHGS</sequence>
<evidence type="ECO:0000313" key="3">
    <source>
        <dbReference type="Proteomes" id="UP000643207"/>
    </source>
</evidence>
<dbReference type="Pfam" id="PF05638">
    <property type="entry name" value="T6SS_HCP"/>
    <property type="match status" value="1"/>
</dbReference>